<feature type="domain" description="Histidine kinase" evidence="10">
    <location>
        <begin position="440"/>
        <end position="522"/>
    </location>
</feature>
<evidence type="ECO:0000259" key="10">
    <source>
        <dbReference type="PROSITE" id="PS50109"/>
    </source>
</evidence>
<feature type="transmembrane region" description="Helical" evidence="9">
    <location>
        <begin position="125"/>
        <end position="149"/>
    </location>
</feature>
<evidence type="ECO:0000256" key="7">
    <source>
        <dbReference type="ARBA" id="ARBA00022840"/>
    </source>
</evidence>
<evidence type="ECO:0000256" key="1">
    <source>
        <dbReference type="ARBA" id="ARBA00000085"/>
    </source>
</evidence>
<dbReference type="InterPro" id="IPR003594">
    <property type="entry name" value="HATPase_dom"/>
</dbReference>
<feature type="transmembrane region" description="Helical" evidence="9">
    <location>
        <begin position="224"/>
        <end position="245"/>
    </location>
</feature>
<dbReference type="Gene3D" id="1.20.5.1930">
    <property type="match status" value="1"/>
</dbReference>
<dbReference type="InterPro" id="IPR050482">
    <property type="entry name" value="Sensor_HK_TwoCompSys"/>
</dbReference>
<dbReference type="CDD" id="cd16917">
    <property type="entry name" value="HATPase_UhpB-NarQ-NarX-like"/>
    <property type="match status" value="1"/>
</dbReference>
<gene>
    <name evidence="11" type="ORF">GCM10010170_066000</name>
</gene>
<keyword evidence="9" id="KW-0812">Transmembrane</keyword>
<keyword evidence="9" id="KW-0472">Membrane</keyword>
<dbReference type="Proteomes" id="UP001501444">
    <property type="component" value="Unassembled WGS sequence"/>
</dbReference>
<dbReference type="EMBL" id="BAAARV010000065">
    <property type="protein sequence ID" value="GAA2366909.1"/>
    <property type="molecule type" value="Genomic_DNA"/>
</dbReference>
<dbReference type="Pfam" id="PF07730">
    <property type="entry name" value="HisKA_3"/>
    <property type="match status" value="1"/>
</dbReference>
<name>A0ABN3H1Z0_9ACTN</name>
<keyword evidence="7" id="KW-0067">ATP-binding</keyword>
<sequence>MLAVAASLVVVLGVACSGLLSRRWSLLFDDGSQFGAALAATLACWITAARYTGGQRRWRLWMGAGTCAWMIGQILWSWYRLFGGVPLPTPSAADAGYLLLPAFALVAIIALAADRAAPGSPWRHSARLATTVLDGLIVTGALFVLSWVAALGPVVQAGGTNPLEYSIAIAYPVTDLLLTVIVILLIGSASSANRLQLFILGVGLFSLSVSDSVFAYLVSGGATSTPTLADAGFVIGLSCVALAALTPAGETSEWETHAGVRWGRLLLPYVPVTAMIALSVVLQVRGAPLDPVATVAETLVVALLITRQAIGLVHSEKLAGSRERLVLATDRTRRQLERDLHDGVQQRLVAIALDVRRAEADVPPGMTGLHQQLSSVVTGLGDAVNEVRELSRGVHPAMLTEGGLQPALRTLARRSGAPVELDVQLDGRAPEPVEVAAYYVVAEALTNVTKYAQATDVQVHARVQRGYLQLMVQDDGVGGADPKRGTGLTGLADRVEALGGSLTVDSPPGHGTRLRAQLPLTRT</sequence>
<dbReference type="PANTHER" id="PTHR24421:SF10">
    <property type="entry name" value="NITRATE_NITRITE SENSOR PROTEIN NARQ"/>
    <property type="match status" value="1"/>
</dbReference>
<dbReference type="InterPro" id="IPR005467">
    <property type="entry name" value="His_kinase_dom"/>
</dbReference>
<dbReference type="InterPro" id="IPR036890">
    <property type="entry name" value="HATPase_C_sf"/>
</dbReference>
<proteinExistence type="predicted"/>
<keyword evidence="12" id="KW-1185">Reference proteome</keyword>
<keyword evidence="3" id="KW-0597">Phosphoprotein</keyword>
<dbReference type="PANTHER" id="PTHR24421">
    <property type="entry name" value="NITRATE/NITRITE SENSOR PROTEIN NARX-RELATED"/>
    <property type="match status" value="1"/>
</dbReference>
<evidence type="ECO:0000256" key="4">
    <source>
        <dbReference type="ARBA" id="ARBA00022679"/>
    </source>
</evidence>
<feature type="transmembrane region" description="Helical" evidence="9">
    <location>
        <begin position="197"/>
        <end position="218"/>
    </location>
</feature>
<dbReference type="SUPFAM" id="SSF55874">
    <property type="entry name" value="ATPase domain of HSP90 chaperone/DNA topoisomerase II/histidine kinase"/>
    <property type="match status" value="1"/>
</dbReference>
<reference evidence="11 12" key="1">
    <citation type="journal article" date="2019" name="Int. J. Syst. Evol. Microbiol.">
        <title>The Global Catalogue of Microorganisms (GCM) 10K type strain sequencing project: providing services to taxonomists for standard genome sequencing and annotation.</title>
        <authorList>
            <consortium name="The Broad Institute Genomics Platform"/>
            <consortium name="The Broad Institute Genome Sequencing Center for Infectious Disease"/>
            <person name="Wu L."/>
            <person name="Ma J."/>
        </authorList>
    </citation>
    <scope>NUCLEOTIDE SEQUENCE [LARGE SCALE GENOMIC DNA]</scope>
    <source>
        <strain evidence="11 12">JCM 3272</strain>
    </source>
</reference>
<feature type="transmembrane region" description="Helical" evidence="9">
    <location>
        <begin position="169"/>
        <end position="190"/>
    </location>
</feature>
<comment type="caution">
    <text evidence="11">The sequence shown here is derived from an EMBL/GenBank/DDBJ whole genome shotgun (WGS) entry which is preliminary data.</text>
</comment>
<dbReference type="PROSITE" id="PS50109">
    <property type="entry name" value="HIS_KIN"/>
    <property type="match status" value="1"/>
</dbReference>
<evidence type="ECO:0000256" key="9">
    <source>
        <dbReference type="SAM" id="Phobius"/>
    </source>
</evidence>
<feature type="transmembrane region" description="Helical" evidence="9">
    <location>
        <begin position="266"/>
        <end position="286"/>
    </location>
</feature>
<evidence type="ECO:0000256" key="8">
    <source>
        <dbReference type="ARBA" id="ARBA00023012"/>
    </source>
</evidence>
<keyword evidence="9" id="KW-1133">Transmembrane helix</keyword>
<keyword evidence="8" id="KW-0902">Two-component regulatory system</keyword>
<dbReference type="RefSeq" id="WP_344616486.1">
    <property type="nucleotide sequence ID" value="NZ_BAAARV010000065.1"/>
</dbReference>
<dbReference type="InterPro" id="IPR011712">
    <property type="entry name" value="Sig_transdc_His_kin_sub3_dim/P"/>
</dbReference>
<evidence type="ECO:0000256" key="3">
    <source>
        <dbReference type="ARBA" id="ARBA00022553"/>
    </source>
</evidence>
<feature type="transmembrane region" description="Helical" evidence="9">
    <location>
        <begin position="95"/>
        <end position="113"/>
    </location>
</feature>
<evidence type="ECO:0000256" key="6">
    <source>
        <dbReference type="ARBA" id="ARBA00022777"/>
    </source>
</evidence>
<evidence type="ECO:0000256" key="2">
    <source>
        <dbReference type="ARBA" id="ARBA00012438"/>
    </source>
</evidence>
<organism evidence="11 12">
    <name type="scientific">Dactylosporangium salmoneum</name>
    <dbReference type="NCBI Taxonomy" id="53361"/>
    <lineage>
        <taxon>Bacteria</taxon>
        <taxon>Bacillati</taxon>
        <taxon>Actinomycetota</taxon>
        <taxon>Actinomycetes</taxon>
        <taxon>Micromonosporales</taxon>
        <taxon>Micromonosporaceae</taxon>
        <taxon>Dactylosporangium</taxon>
    </lineage>
</organism>
<dbReference type="Gene3D" id="3.30.565.10">
    <property type="entry name" value="Histidine kinase-like ATPase, C-terminal domain"/>
    <property type="match status" value="1"/>
</dbReference>
<protein>
    <recommendedName>
        <fullName evidence="2">histidine kinase</fullName>
        <ecNumber evidence="2">2.7.13.3</ecNumber>
    </recommendedName>
</protein>
<dbReference type="Pfam" id="PF02518">
    <property type="entry name" value="HATPase_c"/>
    <property type="match status" value="1"/>
</dbReference>
<keyword evidence="5" id="KW-0547">Nucleotide-binding</keyword>
<feature type="transmembrane region" description="Helical" evidence="9">
    <location>
        <begin position="60"/>
        <end position="79"/>
    </location>
</feature>
<evidence type="ECO:0000313" key="12">
    <source>
        <dbReference type="Proteomes" id="UP001501444"/>
    </source>
</evidence>
<keyword evidence="4" id="KW-0808">Transferase</keyword>
<feature type="transmembrane region" description="Helical" evidence="9">
    <location>
        <begin position="33"/>
        <end position="53"/>
    </location>
</feature>
<evidence type="ECO:0000256" key="5">
    <source>
        <dbReference type="ARBA" id="ARBA00022741"/>
    </source>
</evidence>
<evidence type="ECO:0000313" key="11">
    <source>
        <dbReference type="EMBL" id="GAA2366909.1"/>
    </source>
</evidence>
<accession>A0ABN3H1Z0</accession>
<keyword evidence="6" id="KW-0418">Kinase</keyword>
<dbReference type="EC" id="2.7.13.3" evidence="2"/>
<comment type="catalytic activity">
    <reaction evidence="1">
        <text>ATP + protein L-histidine = ADP + protein N-phospho-L-histidine.</text>
        <dbReference type="EC" id="2.7.13.3"/>
    </reaction>
</comment>
<dbReference type="SMART" id="SM00387">
    <property type="entry name" value="HATPase_c"/>
    <property type="match status" value="1"/>
</dbReference>